<dbReference type="InterPro" id="IPR018357">
    <property type="entry name" value="Hexapep_transf_CS"/>
</dbReference>
<dbReference type="InterPro" id="IPR011004">
    <property type="entry name" value="Trimer_LpxA-like_sf"/>
</dbReference>
<dbReference type="PANTHER" id="PTHR23416">
    <property type="entry name" value="SIALIC ACID SYNTHASE-RELATED"/>
    <property type="match status" value="1"/>
</dbReference>
<dbReference type="SUPFAM" id="SSF51161">
    <property type="entry name" value="Trimeric LpxA-like enzymes"/>
    <property type="match status" value="1"/>
</dbReference>
<evidence type="ECO:0000256" key="2">
    <source>
        <dbReference type="ARBA" id="ARBA00022679"/>
    </source>
</evidence>
<comment type="caution">
    <text evidence="5">The sequence shown here is derived from an EMBL/GenBank/DDBJ whole genome shotgun (WGS) entry which is preliminary data.</text>
</comment>
<dbReference type="EMBL" id="JBANFI010000003">
    <property type="protein sequence ID" value="MFK7160463.1"/>
    <property type="molecule type" value="Genomic_DNA"/>
</dbReference>
<dbReference type="Pfam" id="PF00132">
    <property type="entry name" value="Hexapep"/>
    <property type="match status" value="1"/>
</dbReference>
<evidence type="ECO:0000256" key="4">
    <source>
        <dbReference type="ARBA" id="ARBA00023315"/>
    </source>
</evidence>
<keyword evidence="3" id="KW-0677">Repeat</keyword>
<evidence type="ECO:0000313" key="5">
    <source>
        <dbReference type="EMBL" id="MFK7160463.1"/>
    </source>
</evidence>
<sequence length="188" mass="20624">MISLTKKIFFDVSSDRIGPDCPFTHWNLFFKKRALSFCKSKFRYFGEGAEFRPGSYAISCSKISIGNRVVVRPQTMLFADPRDGDEGSIIIEDNVMLGSNIHIYTANHRFDSNSIDLIDQGHQSPKTVLLKKGCWIGAGSIILPGVIIGENSVVGAGSVVNKDVPARSLFAGNPAKLIKFLDKKVSTP</sequence>
<dbReference type="Proteomes" id="UP001621714">
    <property type="component" value="Unassembled WGS sequence"/>
</dbReference>
<dbReference type="PANTHER" id="PTHR23416:SF23">
    <property type="entry name" value="ACETYLTRANSFERASE C18B11.09C-RELATED"/>
    <property type="match status" value="1"/>
</dbReference>
<dbReference type="Gene3D" id="2.160.10.10">
    <property type="entry name" value="Hexapeptide repeat proteins"/>
    <property type="match status" value="1"/>
</dbReference>
<dbReference type="RefSeq" id="WP_405338200.1">
    <property type="nucleotide sequence ID" value="NZ_JBANFI010000003.1"/>
</dbReference>
<keyword evidence="2 5" id="KW-0808">Transferase</keyword>
<keyword evidence="6" id="KW-1185">Reference proteome</keyword>
<dbReference type="GO" id="GO:0016746">
    <property type="term" value="F:acyltransferase activity"/>
    <property type="evidence" value="ECO:0007669"/>
    <property type="project" value="UniProtKB-KW"/>
</dbReference>
<protein>
    <submittedName>
        <fullName evidence="5">Acyltransferase</fullName>
        <ecNumber evidence="5">2.3.1.-</ecNumber>
    </submittedName>
</protein>
<keyword evidence="4 5" id="KW-0012">Acyltransferase</keyword>
<organism evidence="5 6">
    <name type="scientific">Marinospirillum alkalitolerans</name>
    <dbReference type="NCBI Taxonomy" id="3123374"/>
    <lineage>
        <taxon>Bacteria</taxon>
        <taxon>Pseudomonadati</taxon>
        <taxon>Pseudomonadota</taxon>
        <taxon>Gammaproteobacteria</taxon>
        <taxon>Oceanospirillales</taxon>
        <taxon>Oceanospirillaceae</taxon>
        <taxon>Marinospirillum</taxon>
    </lineage>
</organism>
<proteinExistence type="inferred from homology"/>
<dbReference type="PROSITE" id="PS00101">
    <property type="entry name" value="HEXAPEP_TRANSFERASES"/>
    <property type="match status" value="1"/>
</dbReference>
<evidence type="ECO:0000256" key="3">
    <source>
        <dbReference type="ARBA" id="ARBA00022737"/>
    </source>
</evidence>
<evidence type="ECO:0000256" key="1">
    <source>
        <dbReference type="ARBA" id="ARBA00007274"/>
    </source>
</evidence>
<dbReference type="InterPro" id="IPR051159">
    <property type="entry name" value="Hexapeptide_acetyltransf"/>
</dbReference>
<dbReference type="CDD" id="cd04647">
    <property type="entry name" value="LbH_MAT_like"/>
    <property type="match status" value="1"/>
</dbReference>
<reference evidence="5 6" key="1">
    <citation type="submission" date="2024-02" db="EMBL/GenBank/DDBJ databases">
        <title>Marinospirillum sp. MEB 164 isolated from Lonar lake sediment.</title>
        <authorList>
            <person name="Joshi A."/>
            <person name="Thite S."/>
        </authorList>
    </citation>
    <scope>NUCLEOTIDE SEQUENCE [LARGE SCALE GENOMIC DNA]</scope>
    <source>
        <strain evidence="5 6">MEB164</strain>
    </source>
</reference>
<name>A0ABW8PW03_9GAMM</name>
<accession>A0ABW8PW03</accession>
<dbReference type="InterPro" id="IPR001451">
    <property type="entry name" value="Hexapep"/>
</dbReference>
<comment type="similarity">
    <text evidence="1">Belongs to the transferase hexapeptide repeat family.</text>
</comment>
<gene>
    <name evidence="5" type="ORF">V6U78_05370</name>
</gene>
<evidence type="ECO:0000313" key="6">
    <source>
        <dbReference type="Proteomes" id="UP001621714"/>
    </source>
</evidence>
<dbReference type="EC" id="2.3.1.-" evidence="5"/>